<evidence type="ECO:0000256" key="2">
    <source>
        <dbReference type="SAM" id="MobiDB-lite"/>
    </source>
</evidence>
<organism evidence="4 5">
    <name type="scientific">Tanacetum coccineum</name>
    <dbReference type="NCBI Taxonomy" id="301880"/>
    <lineage>
        <taxon>Eukaryota</taxon>
        <taxon>Viridiplantae</taxon>
        <taxon>Streptophyta</taxon>
        <taxon>Embryophyta</taxon>
        <taxon>Tracheophyta</taxon>
        <taxon>Spermatophyta</taxon>
        <taxon>Magnoliopsida</taxon>
        <taxon>eudicotyledons</taxon>
        <taxon>Gunneridae</taxon>
        <taxon>Pentapetalae</taxon>
        <taxon>asterids</taxon>
        <taxon>campanulids</taxon>
        <taxon>Asterales</taxon>
        <taxon>Asteraceae</taxon>
        <taxon>Asteroideae</taxon>
        <taxon>Anthemideae</taxon>
        <taxon>Anthemidinae</taxon>
        <taxon>Tanacetum</taxon>
    </lineage>
</organism>
<dbReference type="InterPro" id="IPR057670">
    <property type="entry name" value="SH3_retrovirus"/>
</dbReference>
<feature type="compositionally biased region" description="Polar residues" evidence="2">
    <location>
        <begin position="501"/>
        <end position="512"/>
    </location>
</feature>
<comment type="caution">
    <text evidence="4">The sequence shown here is derived from an EMBL/GenBank/DDBJ whole genome shotgun (WGS) entry which is preliminary data.</text>
</comment>
<protein>
    <submittedName>
        <fullName evidence="4">Retrovirus-related pol polyprotein from transposon TNT 1-94</fullName>
    </submittedName>
</protein>
<evidence type="ECO:0000313" key="5">
    <source>
        <dbReference type="Proteomes" id="UP001151760"/>
    </source>
</evidence>
<keyword evidence="5" id="KW-1185">Reference proteome</keyword>
<dbReference type="Proteomes" id="UP001151760">
    <property type="component" value="Unassembled WGS sequence"/>
</dbReference>
<dbReference type="Pfam" id="PF25597">
    <property type="entry name" value="SH3_retrovirus"/>
    <property type="match status" value="1"/>
</dbReference>
<dbReference type="EMBL" id="BQNB010020095">
    <property type="protein sequence ID" value="GJT92289.1"/>
    <property type="molecule type" value="Genomic_DNA"/>
</dbReference>
<reference evidence="4" key="2">
    <citation type="submission" date="2022-01" db="EMBL/GenBank/DDBJ databases">
        <authorList>
            <person name="Yamashiro T."/>
            <person name="Shiraishi A."/>
            <person name="Satake H."/>
            <person name="Nakayama K."/>
        </authorList>
    </citation>
    <scope>NUCLEOTIDE SEQUENCE</scope>
</reference>
<evidence type="ECO:0000259" key="3">
    <source>
        <dbReference type="Pfam" id="PF25597"/>
    </source>
</evidence>
<feature type="region of interest" description="Disordered" evidence="2">
    <location>
        <begin position="501"/>
        <end position="524"/>
    </location>
</feature>
<accession>A0ABQ5HWW1</accession>
<feature type="domain" description="Retroviral polymerase SH3-like" evidence="3">
    <location>
        <begin position="659"/>
        <end position="704"/>
    </location>
</feature>
<feature type="region of interest" description="Disordered" evidence="2">
    <location>
        <begin position="165"/>
        <end position="184"/>
    </location>
</feature>
<name>A0ABQ5HWW1_9ASTR</name>
<evidence type="ECO:0000313" key="4">
    <source>
        <dbReference type="EMBL" id="GJT92289.1"/>
    </source>
</evidence>
<keyword evidence="1" id="KW-0175">Coiled coil</keyword>
<sequence>MSPSSSLPSFYELSLDVQSCKLFCKFLYGLTPFVLSNALNGVGGMLQGMGFSLFLPLTMLCSFSHCKRSRRTDWLRVQQMMKGFDIGIHDKTGDLDKIRVMQTHLIANLQQASTSGNQTDNAPVYDSDGSTKIEQIAQPGMNLGQDRQMQMVGGNGENQFRYSESGYSESTRAEGNDNGNENNRNQVRCYNYRGIGDLDKIEEVNANCILIANLQQASTSGNQTDNAPIYDSDGSAEVHHSKNCYDNDIFDMFTQVEQYTELLEPISEPHQVQQNDSNVISIVSSMEQCGGTVEQNPAIVEETHAYFESLYNNLAIESVYHEKCLTKKINALHLSSAKMITTLKEEIANLNNQLSKEKSTISYLQQEKKKLKSNFKIREDELLDKQIQLENKIKELDNILVKTEADESLAKHKALEYELEHLMRVVFSQDIMSIVQSYSVIDISNLQTELEHTKERVIPKVGETNTLSKPVTSNLAPSTRESKVVKASVSTKPITTSLPHVISQGNVNSNSNENDRVPSASKSSCIENKEVEVEEHHRNLLLSKNKTRMSSKCNSIKLAIRNDKSEVVCSMCYGDLQWGNILIFRVYFVEGLRHNLFSVGNRTTNLYIINLYEMASASPIYLIAHATSTKLWLWHQHLSHINFDIINDLAKNDLNDRKDIRKLGAKGDIGFFIGYSATFCAYRVYNQRTKKTMEMMNVNFDELLDMAFEQRTSQKPTKGELDLLFEAMYNDYIGGQPLVATRTTSTAQAPQVLQTPTASTTTADTTPHRHQQIHLHKLHSFQSLHKMLTSSNQNNNMLSNKMIKLNFKLKLLLIMFQMLCSMEIRL</sequence>
<gene>
    <name evidence="4" type="ORF">Tco_1081134</name>
</gene>
<evidence type="ECO:0000256" key="1">
    <source>
        <dbReference type="SAM" id="Coils"/>
    </source>
</evidence>
<reference evidence="4" key="1">
    <citation type="journal article" date="2022" name="Int. J. Mol. Sci.">
        <title>Draft Genome of Tanacetum Coccineum: Genomic Comparison of Closely Related Tanacetum-Family Plants.</title>
        <authorList>
            <person name="Yamashiro T."/>
            <person name="Shiraishi A."/>
            <person name="Nakayama K."/>
            <person name="Satake H."/>
        </authorList>
    </citation>
    <scope>NUCLEOTIDE SEQUENCE</scope>
</reference>
<feature type="coiled-coil region" evidence="1">
    <location>
        <begin position="340"/>
        <end position="406"/>
    </location>
</feature>
<proteinExistence type="predicted"/>